<reference evidence="1 2" key="1">
    <citation type="submission" date="2020-04" db="EMBL/GenBank/DDBJ databases">
        <authorList>
            <person name="Hitch T.C.A."/>
            <person name="Wylensek D."/>
            <person name="Clavel T."/>
        </authorList>
    </citation>
    <scope>NUCLEOTIDE SEQUENCE [LARGE SCALE GENOMIC DNA]</scope>
    <source>
        <strain evidence="1 2">Med78_4-601-WT-2</strain>
    </source>
</reference>
<dbReference type="AlphaFoldDB" id="A0AA44DJ92"/>
<dbReference type="RefSeq" id="WP_168931115.1">
    <property type="nucleotide sequence ID" value="NZ_JABAFD010000002.1"/>
</dbReference>
<sequence>MNCRLLFNEEPITINRLSANVLGLNEAIVVQQIHYWLNINEKAKINVYDGYVWTYNTYDVWQKENFTFWSVKTIQRIFDKLVKLGIVIKGNYNKKKYDRTLWVTLDYNKLEELLVEYESINEYKSKQNEDNVEVSTNGQNDQMSNPNIRTICPNAYGQLVLMDMDNLSTPIPKTTKDYTETSISTTHKDAVVEKIETTDTNKELIESNTHLIIDSSNKEYKVKKWKKDRLLKAIDIFKQQEGVYFSLLEKVYKDDKNFALYECKNSDCNFNKSSKNNEKLNPKIHNYSGSDNFMKYSEDELERILLESNKKKFK</sequence>
<accession>A0AA44DJ92</accession>
<dbReference type="Proteomes" id="UP000573963">
    <property type="component" value="Unassembled WGS sequence"/>
</dbReference>
<evidence type="ECO:0000313" key="2">
    <source>
        <dbReference type="Proteomes" id="UP000573963"/>
    </source>
</evidence>
<proteinExistence type="predicted"/>
<gene>
    <name evidence="1" type="ORF">HF875_03940</name>
</gene>
<name>A0AA44DJ92_PARBF</name>
<protein>
    <recommendedName>
        <fullName evidence="3">Replication protein</fullName>
    </recommendedName>
</protein>
<comment type="caution">
    <text evidence="1">The sequence shown here is derived from an EMBL/GenBank/DDBJ whole genome shotgun (WGS) entry which is preliminary data.</text>
</comment>
<evidence type="ECO:0000313" key="1">
    <source>
        <dbReference type="EMBL" id="NME08656.1"/>
    </source>
</evidence>
<organism evidence="1 2">
    <name type="scientific">Paraclostridium bifermentans</name>
    <name type="common">Clostridium bifermentans</name>
    <dbReference type="NCBI Taxonomy" id="1490"/>
    <lineage>
        <taxon>Bacteria</taxon>
        <taxon>Bacillati</taxon>
        <taxon>Bacillota</taxon>
        <taxon>Clostridia</taxon>
        <taxon>Peptostreptococcales</taxon>
        <taxon>Peptostreptococcaceae</taxon>
        <taxon>Paraclostridium</taxon>
    </lineage>
</organism>
<dbReference type="EMBL" id="JABAFD010000002">
    <property type="protein sequence ID" value="NME08656.1"/>
    <property type="molecule type" value="Genomic_DNA"/>
</dbReference>
<evidence type="ECO:0008006" key="3">
    <source>
        <dbReference type="Google" id="ProtNLM"/>
    </source>
</evidence>